<proteinExistence type="predicted"/>
<evidence type="ECO:0000313" key="2">
    <source>
        <dbReference type="EMBL" id="VYS95121.1"/>
    </source>
</evidence>
<evidence type="ECO:0000256" key="1">
    <source>
        <dbReference type="SAM" id="Coils"/>
    </source>
</evidence>
<organism evidence="2">
    <name type="scientific">[Clostridium] nexile</name>
    <dbReference type="NCBI Taxonomy" id="29361"/>
    <lineage>
        <taxon>Bacteria</taxon>
        <taxon>Bacillati</taxon>
        <taxon>Bacillota</taxon>
        <taxon>Clostridia</taxon>
        <taxon>Lachnospirales</taxon>
        <taxon>Lachnospiraceae</taxon>
        <taxon>Tyzzerella</taxon>
    </lineage>
</organism>
<dbReference type="EMBL" id="CACRTG010000008">
    <property type="protein sequence ID" value="VYS95121.1"/>
    <property type="molecule type" value="Genomic_DNA"/>
</dbReference>
<accession>A0A6N2SSE7</accession>
<keyword evidence="1" id="KW-0175">Coiled coil</keyword>
<gene>
    <name evidence="2" type="ORF">CNLFYP112_01419</name>
</gene>
<protein>
    <submittedName>
        <fullName evidence="2">Uncharacterized protein</fullName>
    </submittedName>
</protein>
<feature type="coiled-coil region" evidence="1">
    <location>
        <begin position="5"/>
        <end position="42"/>
    </location>
</feature>
<reference evidence="2" key="1">
    <citation type="submission" date="2019-11" db="EMBL/GenBank/DDBJ databases">
        <authorList>
            <person name="Feng L."/>
        </authorList>
    </citation>
    <scope>NUCLEOTIDE SEQUENCE</scope>
    <source>
        <strain evidence="2">CnexileLFYP112</strain>
    </source>
</reference>
<dbReference type="AlphaFoldDB" id="A0A6N2SSE7"/>
<name>A0A6N2SSE7_9FIRM</name>
<sequence>MCITKAELEKKVNELRSLKVMSEELQNELKSVEREVIDYMTENNLTEEITDTAKITYKQQSRTTLDKEKLTDILGDDLKPYEKTTSYKVLRIK</sequence>